<dbReference type="Pfam" id="PF00174">
    <property type="entry name" value="Oxidored_molyb"/>
    <property type="match status" value="1"/>
</dbReference>
<dbReference type="InterPro" id="IPR000572">
    <property type="entry name" value="OxRdtase_Mopterin-bd_dom"/>
</dbReference>
<proteinExistence type="predicted"/>
<dbReference type="Proteomes" id="UP000214588">
    <property type="component" value="Unassembled WGS sequence"/>
</dbReference>
<keyword evidence="3" id="KW-1185">Reference proteome</keyword>
<organism evidence="2 3">
    <name type="scientific">Natranaerobius trueperi</name>
    <dbReference type="NCBI Taxonomy" id="759412"/>
    <lineage>
        <taxon>Bacteria</taxon>
        <taxon>Bacillati</taxon>
        <taxon>Bacillota</taxon>
        <taxon>Clostridia</taxon>
        <taxon>Natranaerobiales</taxon>
        <taxon>Natranaerobiaceae</taxon>
        <taxon>Natranaerobius</taxon>
    </lineage>
</organism>
<sequence length="170" mass="19184">MNKKVLTAVAVLVLIVAVTAYLNAGESEERARSQEEATIFINHEGEQVAEVEFDNILDLEQQEFEETLRSSDSPDRDNMYTGVALKDLLADRDISLDEIEQVVTRAVDGYTVALSAEEVLEEDNVYIVYKVNDKPLPPKEEGGSGPYQIVIRNDDFGQRWNKFLMELDVN</sequence>
<reference evidence="2 3" key="1">
    <citation type="submission" date="2017-06" db="EMBL/GenBank/DDBJ databases">
        <title>Draft Genome Sequence of Natranaerobius trueperi halophilic, alkalithermophilic bacteria from soda lakes.</title>
        <authorList>
            <person name="Zhao B."/>
        </authorList>
    </citation>
    <scope>NUCLEOTIDE SEQUENCE [LARGE SCALE GENOMIC DNA]</scope>
    <source>
        <strain evidence="2 3">DSM 18760</strain>
    </source>
</reference>
<dbReference type="AlphaFoldDB" id="A0A226BY26"/>
<protein>
    <recommendedName>
        <fullName evidence="1">Oxidoreductase molybdopterin-binding domain-containing protein</fullName>
    </recommendedName>
</protein>
<dbReference type="RefSeq" id="WP_089023442.1">
    <property type="nucleotide sequence ID" value="NZ_NIQC01000011.1"/>
</dbReference>
<evidence type="ECO:0000259" key="1">
    <source>
        <dbReference type="Pfam" id="PF00174"/>
    </source>
</evidence>
<dbReference type="SUPFAM" id="SSF56524">
    <property type="entry name" value="Oxidoreductase molybdopterin-binding domain"/>
    <property type="match status" value="1"/>
</dbReference>
<dbReference type="OrthoDB" id="1708196at2"/>
<comment type="caution">
    <text evidence="2">The sequence shown here is derived from an EMBL/GenBank/DDBJ whole genome shotgun (WGS) entry which is preliminary data.</text>
</comment>
<dbReference type="InterPro" id="IPR036374">
    <property type="entry name" value="OxRdtase_Mopterin-bd_sf"/>
</dbReference>
<name>A0A226BY26_9FIRM</name>
<dbReference type="EMBL" id="NIQC01000011">
    <property type="protein sequence ID" value="OWZ83835.1"/>
    <property type="molecule type" value="Genomic_DNA"/>
</dbReference>
<accession>A0A226BY26</accession>
<evidence type="ECO:0000313" key="3">
    <source>
        <dbReference type="Proteomes" id="UP000214588"/>
    </source>
</evidence>
<evidence type="ECO:0000313" key="2">
    <source>
        <dbReference type="EMBL" id="OWZ83835.1"/>
    </source>
</evidence>
<feature type="domain" description="Oxidoreductase molybdopterin-binding" evidence="1">
    <location>
        <begin position="77"/>
        <end position="169"/>
    </location>
</feature>
<dbReference type="Gene3D" id="3.90.420.10">
    <property type="entry name" value="Oxidoreductase, molybdopterin-binding domain"/>
    <property type="match status" value="1"/>
</dbReference>
<gene>
    <name evidence="2" type="ORF">CDO51_06260</name>
</gene>